<dbReference type="EMBL" id="FMWL01000010">
    <property type="protein sequence ID" value="SCZ80002.1"/>
    <property type="molecule type" value="Genomic_DNA"/>
</dbReference>
<dbReference type="PIRSF" id="PIRSF000428">
    <property type="entry name" value="P_Ac_trans"/>
    <property type="match status" value="1"/>
</dbReference>
<accession>A0A1G5S0V9</accession>
<dbReference type="Pfam" id="PF01515">
    <property type="entry name" value="PTA_PTB"/>
    <property type="match status" value="1"/>
</dbReference>
<keyword evidence="3" id="KW-0012">Acyltransferase</keyword>
<dbReference type="Proteomes" id="UP000199208">
    <property type="component" value="Unassembled WGS sequence"/>
</dbReference>
<evidence type="ECO:0000313" key="6">
    <source>
        <dbReference type="Proteomes" id="UP000199208"/>
    </source>
</evidence>
<dbReference type="AlphaFoldDB" id="A0A1G5S0V9"/>
<proteinExistence type="inferred from homology"/>
<sequence>MMIISINQIYEEVKNEDKLTVVVACADEDEVAVAKKAIDLEIAKFIFIGDENIIREAIVKHGVDLNSIEIVNEKDHQQAAFQAMTLVKDKKAHIPMKGLMHTEVFLKAVLDKDIGLRSNKRMTQVTVFDGYNGELQFLTDCAINIKPDLMSKKLIIENAVELARDFGYEIPLVALLGSVETISESMPDTLESAVLTQMNRRGQIKNCIVDGPLSLDNAICLEAANRKKIASPVAGKAHILVASELTVSNTFSKALMYYANVECASVLVGTKSPVIMTSRTDKLKNKVNAITAACYLYNKEKHSLQEGGYTYGDC</sequence>
<name>A0A1G5S0V9_9FIRM</name>
<dbReference type="PANTHER" id="PTHR43356:SF2">
    <property type="entry name" value="PHOSPHATE ACETYLTRANSFERASE"/>
    <property type="match status" value="1"/>
</dbReference>
<reference evidence="5 6" key="1">
    <citation type="submission" date="2016-10" db="EMBL/GenBank/DDBJ databases">
        <authorList>
            <person name="de Groot N.N."/>
        </authorList>
    </citation>
    <scope>NUCLEOTIDE SEQUENCE [LARGE SCALE GENOMIC DNA]</scope>
    <source>
        <strain evidence="5 6">DSM 2784</strain>
    </source>
</reference>
<dbReference type="STRING" id="1120920.SAMN03080599_02037"/>
<comment type="similarity">
    <text evidence="1">Belongs to the phosphate acetyltransferase and butyryltransferase family.</text>
</comment>
<dbReference type="SUPFAM" id="SSF53659">
    <property type="entry name" value="Isocitrate/Isopropylmalate dehydrogenase-like"/>
    <property type="match status" value="1"/>
</dbReference>
<keyword evidence="2 5" id="KW-0808">Transferase</keyword>
<feature type="domain" description="Phosphate acetyl/butaryl transferase" evidence="4">
    <location>
        <begin position="78"/>
        <end position="292"/>
    </location>
</feature>
<organism evidence="5 6">
    <name type="scientific">Acidaminobacter hydrogenoformans DSM 2784</name>
    <dbReference type="NCBI Taxonomy" id="1120920"/>
    <lineage>
        <taxon>Bacteria</taxon>
        <taxon>Bacillati</taxon>
        <taxon>Bacillota</taxon>
        <taxon>Clostridia</taxon>
        <taxon>Peptostreptococcales</taxon>
        <taxon>Acidaminobacteraceae</taxon>
        <taxon>Acidaminobacter</taxon>
    </lineage>
</organism>
<dbReference type="GO" id="GO:0016746">
    <property type="term" value="F:acyltransferase activity"/>
    <property type="evidence" value="ECO:0007669"/>
    <property type="project" value="UniProtKB-KW"/>
</dbReference>
<dbReference type="Gene3D" id="3.40.718.10">
    <property type="entry name" value="Isopropylmalate Dehydrogenase"/>
    <property type="match status" value="1"/>
</dbReference>
<dbReference type="RefSeq" id="WP_170829397.1">
    <property type="nucleotide sequence ID" value="NZ_FMWL01000010.1"/>
</dbReference>
<keyword evidence="6" id="KW-1185">Reference proteome</keyword>
<gene>
    <name evidence="5" type="ORF">SAMN03080599_02037</name>
</gene>
<protein>
    <submittedName>
        <fullName evidence="5">Phosphate butyryltransferase</fullName>
    </submittedName>
</protein>
<evidence type="ECO:0000259" key="4">
    <source>
        <dbReference type="Pfam" id="PF01515"/>
    </source>
</evidence>
<evidence type="ECO:0000256" key="1">
    <source>
        <dbReference type="ARBA" id="ARBA00005656"/>
    </source>
</evidence>
<dbReference type="InterPro" id="IPR050500">
    <property type="entry name" value="Phos_Acetyltrans/Butyryltrans"/>
</dbReference>
<dbReference type="PANTHER" id="PTHR43356">
    <property type="entry name" value="PHOSPHATE ACETYLTRANSFERASE"/>
    <property type="match status" value="1"/>
</dbReference>
<evidence type="ECO:0000313" key="5">
    <source>
        <dbReference type="EMBL" id="SCZ80002.1"/>
    </source>
</evidence>
<dbReference type="InterPro" id="IPR012147">
    <property type="entry name" value="P_Ac_Bu_trans"/>
</dbReference>
<evidence type="ECO:0000256" key="2">
    <source>
        <dbReference type="ARBA" id="ARBA00022679"/>
    </source>
</evidence>
<evidence type="ECO:0000256" key="3">
    <source>
        <dbReference type="ARBA" id="ARBA00023315"/>
    </source>
</evidence>
<dbReference type="InterPro" id="IPR002505">
    <property type="entry name" value="PTA_PTB"/>
</dbReference>